<dbReference type="InterPro" id="IPR008253">
    <property type="entry name" value="Marvel"/>
</dbReference>
<feature type="transmembrane region" description="Helical" evidence="6">
    <location>
        <begin position="154"/>
        <end position="173"/>
    </location>
</feature>
<comment type="caution">
    <text evidence="8">The sequence shown here is derived from an EMBL/GenBank/DDBJ whole genome shotgun (WGS) entry which is preliminary data.</text>
</comment>
<dbReference type="PROSITE" id="PS51225">
    <property type="entry name" value="MARVEL"/>
    <property type="match status" value="1"/>
</dbReference>
<name>A0AAV8VWF9_9CUCU</name>
<sequence>MMIPRTRGPTIVTVRNSGGGGVGCCCCRCCTCVQLQLLRTEPGVLKLAEIVLGFFCQSLALNFGSQYAEVLGVSLQSFTSTASWCLVTSFLLLICYVFSEKSLNLLKSSLFETAFNSVAALSYIMSCSYLGYVVNVFLHPLYLVTSYFQGYPGISAAYMIGTLVGVIYSYDAYKSYKYFKGYR</sequence>
<proteinExistence type="predicted"/>
<evidence type="ECO:0000256" key="3">
    <source>
        <dbReference type="ARBA" id="ARBA00022989"/>
    </source>
</evidence>
<dbReference type="AlphaFoldDB" id="A0AAV8VWF9"/>
<evidence type="ECO:0000256" key="4">
    <source>
        <dbReference type="ARBA" id="ARBA00023136"/>
    </source>
</evidence>
<gene>
    <name evidence="8" type="ORF">NQ315_013108</name>
</gene>
<protein>
    <recommendedName>
        <fullName evidence="7">MARVEL domain-containing protein</fullName>
    </recommendedName>
</protein>
<evidence type="ECO:0000256" key="5">
    <source>
        <dbReference type="PROSITE-ProRule" id="PRU00581"/>
    </source>
</evidence>
<evidence type="ECO:0000313" key="8">
    <source>
        <dbReference type="EMBL" id="KAJ8918603.1"/>
    </source>
</evidence>
<evidence type="ECO:0000256" key="1">
    <source>
        <dbReference type="ARBA" id="ARBA00004141"/>
    </source>
</evidence>
<keyword evidence="9" id="KW-1185">Reference proteome</keyword>
<feature type="transmembrane region" description="Helical" evidence="6">
    <location>
        <begin position="44"/>
        <end position="61"/>
    </location>
</feature>
<accession>A0AAV8VWF9</accession>
<keyword evidence="2 5" id="KW-0812">Transmembrane</keyword>
<dbReference type="GO" id="GO:0016020">
    <property type="term" value="C:membrane"/>
    <property type="evidence" value="ECO:0007669"/>
    <property type="project" value="UniProtKB-SubCell"/>
</dbReference>
<keyword evidence="4 5" id="KW-0472">Membrane</keyword>
<comment type="subcellular location">
    <subcellularLocation>
        <location evidence="1">Membrane</location>
        <topology evidence="1">Multi-pass membrane protein</topology>
    </subcellularLocation>
</comment>
<evidence type="ECO:0000256" key="6">
    <source>
        <dbReference type="SAM" id="Phobius"/>
    </source>
</evidence>
<reference evidence="8 9" key="1">
    <citation type="journal article" date="2023" name="Insect Mol. Biol.">
        <title>Genome sequencing provides insights into the evolution of gene families encoding plant cell wall-degrading enzymes in longhorned beetles.</title>
        <authorList>
            <person name="Shin N.R."/>
            <person name="Okamura Y."/>
            <person name="Kirsch R."/>
            <person name="Pauchet Y."/>
        </authorList>
    </citation>
    <scope>NUCLEOTIDE SEQUENCE [LARGE SCALE GENOMIC DNA]</scope>
    <source>
        <strain evidence="8">EAD_L_NR</strain>
    </source>
</reference>
<organism evidence="8 9">
    <name type="scientific">Exocentrus adspersus</name>
    <dbReference type="NCBI Taxonomy" id="1586481"/>
    <lineage>
        <taxon>Eukaryota</taxon>
        <taxon>Metazoa</taxon>
        <taxon>Ecdysozoa</taxon>
        <taxon>Arthropoda</taxon>
        <taxon>Hexapoda</taxon>
        <taxon>Insecta</taxon>
        <taxon>Pterygota</taxon>
        <taxon>Neoptera</taxon>
        <taxon>Endopterygota</taxon>
        <taxon>Coleoptera</taxon>
        <taxon>Polyphaga</taxon>
        <taxon>Cucujiformia</taxon>
        <taxon>Chrysomeloidea</taxon>
        <taxon>Cerambycidae</taxon>
        <taxon>Lamiinae</taxon>
        <taxon>Acanthocinini</taxon>
        <taxon>Exocentrus</taxon>
    </lineage>
</organism>
<evidence type="ECO:0000256" key="2">
    <source>
        <dbReference type="ARBA" id="ARBA00022692"/>
    </source>
</evidence>
<feature type="transmembrane region" description="Helical" evidence="6">
    <location>
        <begin position="120"/>
        <end position="142"/>
    </location>
</feature>
<evidence type="ECO:0000313" key="9">
    <source>
        <dbReference type="Proteomes" id="UP001159042"/>
    </source>
</evidence>
<keyword evidence="3 6" id="KW-1133">Transmembrane helix</keyword>
<evidence type="ECO:0000259" key="7">
    <source>
        <dbReference type="PROSITE" id="PS51225"/>
    </source>
</evidence>
<dbReference type="Proteomes" id="UP001159042">
    <property type="component" value="Unassembled WGS sequence"/>
</dbReference>
<feature type="transmembrane region" description="Helical" evidence="6">
    <location>
        <begin position="81"/>
        <end position="99"/>
    </location>
</feature>
<dbReference type="EMBL" id="JANEYG010000024">
    <property type="protein sequence ID" value="KAJ8918603.1"/>
    <property type="molecule type" value="Genomic_DNA"/>
</dbReference>
<feature type="domain" description="MARVEL" evidence="7">
    <location>
        <begin position="37"/>
        <end position="180"/>
    </location>
</feature>